<gene>
    <name evidence="9" type="primary">ygfU</name>
    <name evidence="9" type="ordered locus">c3465</name>
</gene>
<dbReference type="GO" id="GO:0042907">
    <property type="term" value="F:xanthine transmembrane transporter activity"/>
    <property type="evidence" value="ECO:0007669"/>
    <property type="project" value="TreeGrafter"/>
</dbReference>
<protein>
    <submittedName>
        <fullName evidence="9">Putative purine permease ygfU</fullName>
    </submittedName>
</protein>
<dbReference type="Proteomes" id="UP000001410">
    <property type="component" value="Chromosome"/>
</dbReference>
<accession>A0A0H2VAB4</accession>
<feature type="transmembrane region" description="Helical" evidence="8">
    <location>
        <begin position="248"/>
        <end position="268"/>
    </location>
</feature>
<evidence type="ECO:0000256" key="2">
    <source>
        <dbReference type="ARBA" id="ARBA00008821"/>
    </source>
</evidence>
<dbReference type="PANTHER" id="PTHR42810">
    <property type="entry name" value="PURINE PERMEASE C1399.01C-RELATED"/>
    <property type="match status" value="1"/>
</dbReference>
<proteinExistence type="inferred from homology"/>
<dbReference type="EMBL" id="AE014075">
    <property type="protein sequence ID" value="AAN81913.1"/>
    <property type="molecule type" value="Genomic_DNA"/>
</dbReference>
<feature type="transmembrane region" description="Helical" evidence="8">
    <location>
        <begin position="403"/>
        <end position="424"/>
    </location>
</feature>
<dbReference type="KEGG" id="ecc:c3465"/>
<dbReference type="InterPro" id="IPR017588">
    <property type="entry name" value="UacT-like"/>
</dbReference>
<feature type="transmembrane region" description="Helical" evidence="8">
    <location>
        <begin position="298"/>
        <end position="321"/>
    </location>
</feature>
<feature type="transmembrane region" description="Helical" evidence="8">
    <location>
        <begin position="73"/>
        <end position="95"/>
    </location>
</feature>
<evidence type="ECO:0000256" key="6">
    <source>
        <dbReference type="ARBA" id="ARBA00022989"/>
    </source>
</evidence>
<reference evidence="9 10" key="1">
    <citation type="journal article" date="2002" name="Proc. Natl. Acad. Sci. U.S.A.">
        <title>Extensive mosaic structure revealed by the complete genome sequence of uropathogenic Escherichia coli.</title>
        <authorList>
            <person name="Welch R.A."/>
            <person name="Burland V."/>
            <person name="Plunkett G.III."/>
            <person name="Redford P."/>
            <person name="Roesch P."/>
            <person name="Rasko D."/>
            <person name="Buckles E.L."/>
            <person name="Liou S.R."/>
            <person name="Boutin A."/>
            <person name="Hackett J."/>
            <person name="Stroud D."/>
            <person name="Mayhew G.F."/>
            <person name="Rose D.J."/>
            <person name="Zhou S."/>
            <person name="Schwartz D.C."/>
            <person name="Perna N.T."/>
            <person name="Mobley H.L."/>
            <person name="Donnenberg M.S."/>
            <person name="Blattner F.R."/>
        </authorList>
    </citation>
    <scope>NUCLEOTIDE SEQUENCE [LARGE SCALE GENOMIC DNA]</scope>
    <source>
        <strain evidence="10">CFT073 / ATCC 700928 / UPEC</strain>
    </source>
</reference>
<feature type="transmembrane region" description="Helical" evidence="8">
    <location>
        <begin position="375"/>
        <end position="397"/>
    </location>
</feature>
<evidence type="ECO:0000256" key="1">
    <source>
        <dbReference type="ARBA" id="ARBA00004651"/>
    </source>
</evidence>
<dbReference type="AlphaFoldDB" id="A0A0H2VAB4"/>
<dbReference type="NCBIfam" id="NF037981">
    <property type="entry name" value="NCS2_1"/>
    <property type="match status" value="1"/>
</dbReference>
<dbReference type="InterPro" id="IPR006042">
    <property type="entry name" value="Xan_ur_permease"/>
</dbReference>
<feature type="transmembrane region" description="Helical" evidence="8">
    <location>
        <begin position="436"/>
        <end position="456"/>
    </location>
</feature>
<dbReference type="HOGENOM" id="CLU_017959_8_2_6"/>
<feature type="transmembrane region" description="Helical" evidence="8">
    <location>
        <begin position="107"/>
        <end position="129"/>
    </location>
</feature>
<organism evidence="9 10">
    <name type="scientific">Escherichia coli O6:H1 (strain CFT073 / ATCC 700928 / UPEC)</name>
    <dbReference type="NCBI Taxonomy" id="199310"/>
    <lineage>
        <taxon>Bacteria</taxon>
        <taxon>Pseudomonadati</taxon>
        <taxon>Pseudomonadota</taxon>
        <taxon>Gammaproteobacteria</taxon>
        <taxon>Enterobacterales</taxon>
        <taxon>Enterobacteriaceae</taxon>
        <taxon>Escherichia</taxon>
    </lineage>
</organism>
<comment type="subcellular location">
    <subcellularLocation>
        <location evidence="1">Cell membrane</location>
        <topology evidence="1">Multi-pass membrane protein</topology>
    </subcellularLocation>
</comment>
<feature type="transmembrane region" description="Helical" evidence="8">
    <location>
        <begin position="188"/>
        <end position="210"/>
    </location>
</feature>
<keyword evidence="4" id="KW-1003">Cell membrane</keyword>
<evidence type="ECO:0000256" key="7">
    <source>
        <dbReference type="ARBA" id="ARBA00023136"/>
    </source>
</evidence>
<evidence type="ECO:0000256" key="3">
    <source>
        <dbReference type="ARBA" id="ARBA00022448"/>
    </source>
</evidence>
<dbReference type="PANTHER" id="PTHR42810:SF4">
    <property type="entry name" value="URIC ACID TRANSPORTER UACT"/>
    <property type="match status" value="1"/>
</dbReference>
<comment type="similarity">
    <text evidence="2">Belongs to the nucleobase:cation symporter-2 (NCS2) (TC 2.A.40) family.</text>
</comment>
<keyword evidence="7 8" id="KW-0472">Membrane</keyword>
<dbReference type="Pfam" id="PF00860">
    <property type="entry name" value="Xan_ur_permease"/>
    <property type="match status" value="1"/>
</dbReference>
<dbReference type="eggNOG" id="COG2233">
    <property type="taxonomic scope" value="Bacteria"/>
</dbReference>
<keyword evidence="10" id="KW-1185">Reference proteome</keyword>
<evidence type="ECO:0000256" key="8">
    <source>
        <dbReference type="SAM" id="Phobius"/>
    </source>
</evidence>
<feature type="transmembrane region" description="Helical" evidence="8">
    <location>
        <begin position="161"/>
        <end position="181"/>
    </location>
</feature>
<name>A0A0H2VAB4_ECOL6</name>
<dbReference type="NCBIfam" id="TIGR03173">
    <property type="entry name" value="pbuX"/>
    <property type="match status" value="1"/>
</dbReference>
<keyword evidence="3" id="KW-0813">Transport</keyword>
<evidence type="ECO:0000313" key="9">
    <source>
        <dbReference type="EMBL" id="AAN81913.1"/>
    </source>
</evidence>
<keyword evidence="5 8" id="KW-0812">Transmembrane</keyword>
<evidence type="ECO:0000256" key="4">
    <source>
        <dbReference type="ARBA" id="ARBA00022475"/>
    </source>
</evidence>
<evidence type="ECO:0000256" key="5">
    <source>
        <dbReference type="ARBA" id="ARBA00022692"/>
    </source>
</evidence>
<feature type="transmembrane region" description="Helical" evidence="8">
    <location>
        <begin position="462"/>
        <end position="485"/>
    </location>
</feature>
<dbReference type="InterPro" id="IPR006043">
    <property type="entry name" value="NCS2"/>
</dbReference>
<sequence length="525" mass="56707">MPPQFLSLTPLPRKNWHSTSMCLDSFMNINGCFLLWRAKGETLMSAIDSQLPSSSGQDRPTDEVDRILSPGKLIILGLQHVLVMYAGAVAVPLMIGDRLGLSKEAIAMLISSDLFCCGIVTLLQCIGIGRFMGIRLPVIMSVTFAAVTPMIAIGMNPDIGLLGIFGATIAAGFITTLLAPLIGRLMPLFPPLVTGVVITSIGLSIIQVGIDWAAGGKGNPQYGNPVYLGISFAVLIFILLITRYAKGFMSNVAVLLGIVFGFLLSWMMNEVNLSGLHDASWFAIVTPMSFGMPIFDPVSILTMTAVLIIVFIESMGMFLALGEIVGRKLSSHDIIRGLRVDGVGTMIGGTFNSFPHTSFSQNVGLVSVTRVHSRWVCIASGIILILFGMVPKMAVLVASIPQFVLGGAGLVMFGMVLATGIRILSRCNYTTNRYNLYIVAISLGVGMTPTLSHDFFSKLPAVLQPLLHSGIMLATLSAVVLNVFFNGYQHHADLVKESVSDKDLKVRTVRMWLLMRKLKKNEHGE</sequence>
<keyword evidence="6 8" id="KW-1133">Transmembrane helix</keyword>
<feature type="transmembrane region" description="Helical" evidence="8">
    <location>
        <begin position="222"/>
        <end position="241"/>
    </location>
</feature>
<dbReference type="PROSITE" id="PS01116">
    <property type="entry name" value="XANTH_URACIL_PERMASE"/>
    <property type="match status" value="1"/>
</dbReference>
<evidence type="ECO:0000313" key="10">
    <source>
        <dbReference type="Proteomes" id="UP000001410"/>
    </source>
</evidence>
<dbReference type="STRING" id="199310.c3465"/>
<dbReference type="GO" id="GO:0005886">
    <property type="term" value="C:plasma membrane"/>
    <property type="evidence" value="ECO:0007669"/>
    <property type="project" value="UniProtKB-SubCell"/>
</dbReference>
<feature type="transmembrane region" description="Helical" evidence="8">
    <location>
        <begin position="136"/>
        <end position="155"/>
    </location>
</feature>
<dbReference type="NCBIfam" id="TIGR00801">
    <property type="entry name" value="ncs2"/>
    <property type="match status" value="1"/>
</dbReference>